<dbReference type="Proteomes" id="UP001327560">
    <property type="component" value="Chromosome 5"/>
</dbReference>
<sequence>MLESDLSNPGQLKNPNGHVLIPKSFNLWRNSHMREENHVAYNLGTGTTGPGAEKLNNKQGAKATRTHFQHLDGQQSSCRLRFHSHLHMVGLHDGSSTSRWDGSEAEGVSQLSAVLMSAEARLQNIFSSDGDHHKVKALLCLDNIILDIIPHPFISNGGICPSSINSHPVLSYLYT</sequence>
<evidence type="ECO:0000313" key="1">
    <source>
        <dbReference type="EMBL" id="WOL08328.1"/>
    </source>
</evidence>
<reference evidence="1 2" key="1">
    <citation type="submission" date="2023-10" db="EMBL/GenBank/DDBJ databases">
        <title>Chromosome-scale genome assembly provides insights into flower coloration mechanisms of Canna indica.</title>
        <authorList>
            <person name="Li C."/>
        </authorList>
    </citation>
    <scope>NUCLEOTIDE SEQUENCE [LARGE SCALE GENOMIC DNA]</scope>
    <source>
        <tissue evidence="1">Flower</tissue>
    </source>
</reference>
<dbReference type="AlphaFoldDB" id="A0AAQ3KGF2"/>
<gene>
    <name evidence="1" type="ORF">Cni_G17081</name>
</gene>
<accession>A0AAQ3KGF2</accession>
<name>A0AAQ3KGF2_9LILI</name>
<evidence type="ECO:0000313" key="2">
    <source>
        <dbReference type="Proteomes" id="UP001327560"/>
    </source>
</evidence>
<proteinExistence type="predicted"/>
<keyword evidence="2" id="KW-1185">Reference proteome</keyword>
<organism evidence="1 2">
    <name type="scientific">Canna indica</name>
    <name type="common">Indian-shot</name>
    <dbReference type="NCBI Taxonomy" id="4628"/>
    <lineage>
        <taxon>Eukaryota</taxon>
        <taxon>Viridiplantae</taxon>
        <taxon>Streptophyta</taxon>
        <taxon>Embryophyta</taxon>
        <taxon>Tracheophyta</taxon>
        <taxon>Spermatophyta</taxon>
        <taxon>Magnoliopsida</taxon>
        <taxon>Liliopsida</taxon>
        <taxon>Zingiberales</taxon>
        <taxon>Cannaceae</taxon>
        <taxon>Canna</taxon>
    </lineage>
</organism>
<protein>
    <submittedName>
        <fullName evidence="1">Uncharacterized protein</fullName>
    </submittedName>
</protein>
<dbReference type="EMBL" id="CP136894">
    <property type="protein sequence ID" value="WOL08328.1"/>
    <property type="molecule type" value="Genomic_DNA"/>
</dbReference>